<dbReference type="InterPro" id="IPR001623">
    <property type="entry name" value="DnaJ_domain"/>
</dbReference>
<organism evidence="3 4">
    <name type="scientific">Tabrizicola piscis</name>
    <dbReference type="NCBI Taxonomy" id="2494374"/>
    <lineage>
        <taxon>Bacteria</taxon>
        <taxon>Pseudomonadati</taxon>
        <taxon>Pseudomonadota</taxon>
        <taxon>Alphaproteobacteria</taxon>
        <taxon>Rhodobacterales</taxon>
        <taxon>Paracoccaceae</taxon>
        <taxon>Tabrizicola</taxon>
    </lineage>
</organism>
<evidence type="ECO:0000313" key="3">
    <source>
        <dbReference type="EMBL" id="AZL60603.1"/>
    </source>
</evidence>
<dbReference type="InterPro" id="IPR036869">
    <property type="entry name" value="J_dom_sf"/>
</dbReference>
<dbReference type="RefSeq" id="WP_125326795.1">
    <property type="nucleotide sequence ID" value="NZ_CP034328.1"/>
</dbReference>
<feature type="compositionally biased region" description="Basic and acidic residues" evidence="1">
    <location>
        <begin position="7"/>
        <end position="16"/>
    </location>
</feature>
<dbReference type="KEGG" id="taw:EI545_18305"/>
<dbReference type="Proteomes" id="UP000282002">
    <property type="component" value="Chromosome"/>
</dbReference>
<sequence length="212" mass="24871">MTNRPPFEFDLRVSADKKRKKTGRRGMSGAFETSDKGCDYPGCQEKGAYRAPKSPDLLDEFFWFCKDHIREYNLKWNFFQGTTDEEFQKFLDKDRVWERETKPFSRIGDGNAWARLGVNDPMALLGEKATQNPGRSAFATTATRKLPPTERKAIEILDARDTWTKTEIRKQYKILVKDLHPDMNGGDRSDEERLQEVVWAWDQLKDSRYFRE</sequence>
<keyword evidence="4" id="KW-1185">Reference proteome</keyword>
<evidence type="ECO:0000256" key="1">
    <source>
        <dbReference type="SAM" id="MobiDB-lite"/>
    </source>
</evidence>
<evidence type="ECO:0000313" key="4">
    <source>
        <dbReference type="Proteomes" id="UP000282002"/>
    </source>
</evidence>
<dbReference type="EMBL" id="CP034328">
    <property type="protein sequence ID" value="AZL60603.1"/>
    <property type="molecule type" value="Genomic_DNA"/>
</dbReference>
<dbReference type="Pfam" id="PF00226">
    <property type="entry name" value="DnaJ"/>
    <property type="match status" value="1"/>
</dbReference>
<protein>
    <submittedName>
        <fullName evidence="3">Molecular chaperone DnaJ</fullName>
    </submittedName>
</protein>
<dbReference type="SUPFAM" id="SSF46565">
    <property type="entry name" value="Chaperone J-domain"/>
    <property type="match status" value="1"/>
</dbReference>
<gene>
    <name evidence="3" type="ORF">EI545_18305</name>
</gene>
<dbReference type="Gene3D" id="1.10.287.110">
    <property type="entry name" value="DnaJ domain"/>
    <property type="match status" value="1"/>
</dbReference>
<dbReference type="AlphaFoldDB" id="A0A3S8UAI9"/>
<dbReference type="PROSITE" id="PS50076">
    <property type="entry name" value="DNAJ_2"/>
    <property type="match status" value="1"/>
</dbReference>
<reference evidence="3 4" key="1">
    <citation type="submission" date="2018-12" db="EMBL/GenBank/DDBJ databases">
        <title>Complete genome sequencing of Tabrizicola sp. K13M18.</title>
        <authorList>
            <person name="Bae J.-W."/>
        </authorList>
    </citation>
    <scope>NUCLEOTIDE SEQUENCE [LARGE SCALE GENOMIC DNA]</scope>
    <source>
        <strain evidence="3 4">K13M18</strain>
    </source>
</reference>
<feature type="domain" description="J" evidence="2">
    <location>
        <begin position="152"/>
        <end position="212"/>
    </location>
</feature>
<evidence type="ECO:0000259" key="2">
    <source>
        <dbReference type="PROSITE" id="PS50076"/>
    </source>
</evidence>
<dbReference type="CDD" id="cd06257">
    <property type="entry name" value="DnaJ"/>
    <property type="match status" value="1"/>
</dbReference>
<dbReference type="PRINTS" id="PR00625">
    <property type="entry name" value="JDOMAIN"/>
</dbReference>
<name>A0A3S8UAI9_9RHOB</name>
<feature type="region of interest" description="Disordered" evidence="1">
    <location>
        <begin position="1"/>
        <end position="33"/>
    </location>
</feature>
<dbReference type="OrthoDB" id="9786294at2"/>
<dbReference type="SMART" id="SM00271">
    <property type="entry name" value="DnaJ"/>
    <property type="match status" value="1"/>
</dbReference>
<proteinExistence type="predicted"/>
<accession>A0A3S8UAI9</accession>